<evidence type="ECO:0000256" key="3">
    <source>
        <dbReference type="ARBA" id="ARBA00022741"/>
    </source>
</evidence>
<sequence>MVRLELALAEKRYANSQQTVLGTIRAQIPAGQFVALVGPSGTGKTTLLNMIAGLEASVAGSISVNDQPVIGRQPDCRLGYIFQQPRLLPWLTVFNNLQLTAPERSAGEIERMLERVGLHGKGEQYPRTLSGGMQKRVSIARAFLAQPELLLLDEPFVSLDLPTAEHLRGMLEALWLEHQPTVLFVTHDFDEAIRLADRVLFLSAAPGSLILDQPVELPRPRSDLDVAEWKTRLLGEYPGLLAGKVVASDSSLWE</sequence>
<gene>
    <name evidence="6" type="ORF">OUO13_06600</name>
</gene>
<dbReference type="InterPro" id="IPR003593">
    <property type="entry name" value="AAA+_ATPase"/>
</dbReference>
<name>A0A9X3EDK3_9GAMM</name>
<comment type="similarity">
    <text evidence="1">Belongs to the ABC transporter superfamily.</text>
</comment>
<dbReference type="SMART" id="SM00382">
    <property type="entry name" value="AAA"/>
    <property type="match status" value="1"/>
</dbReference>
<dbReference type="Gene3D" id="3.40.50.300">
    <property type="entry name" value="P-loop containing nucleotide triphosphate hydrolases"/>
    <property type="match status" value="1"/>
</dbReference>
<dbReference type="EMBL" id="JAPNOA010000019">
    <property type="protein sequence ID" value="MCY0964849.1"/>
    <property type="molecule type" value="Genomic_DNA"/>
</dbReference>
<dbReference type="InterPro" id="IPR017871">
    <property type="entry name" value="ABC_transporter-like_CS"/>
</dbReference>
<evidence type="ECO:0000256" key="1">
    <source>
        <dbReference type="ARBA" id="ARBA00005417"/>
    </source>
</evidence>
<dbReference type="RefSeq" id="WP_283173065.1">
    <property type="nucleotide sequence ID" value="NZ_JAPNOA010000019.1"/>
</dbReference>
<dbReference type="InterPro" id="IPR027417">
    <property type="entry name" value="P-loop_NTPase"/>
</dbReference>
<reference evidence="6" key="1">
    <citation type="submission" date="2022-11" db="EMBL/GenBank/DDBJ databases">
        <title>Parathalassolutuus dongxingensis gen. nov., sp. nov., a novel member of family Oceanospirillaceae isolated from a coastal shrimp pond in Guangxi, China.</title>
        <authorList>
            <person name="Chen H."/>
        </authorList>
    </citation>
    <scope>NUCLEOTIDE SEQUENCE</scope>
    <source>
        <strain evidence="6">G-43</strain>
    </source>
</reference>
<evidence type="ECO:0000256" key="2">
    <source>
        <dbReference type="ARBA" id="ARBA00022448"/>
    </source>
</evidence>
<dbReference type="SUPFAM" id="SSF52540">
    <property type="entry name" value="P-loop containing nucleoside triphosphate hydrolases"/>
    <property type="match status" value="1"/>
</dbReference>
<evidence type="ECO:0000313" key="6">
    <source>
        <dbReference type="EMBL" id="MCY0964849.1"/>
    </source>
</evidence>
<dbReference type="PANTHER" id="PTHR42788">
    <property type="entry name" value="TAURINE IMPORT ATP-BINDING PROTEIN-RELATED"/>
    <property type="match status" value="1"/>
</dbReference>
<proteinExistence type="inferred from homology"/>
<dbReference type="InterPro" id="IPR003439">
    <property type="entry name" value="ABC_transporter-like_ATP-bd"/>
</dbReference>
<dbReference type="InterPro" id="IPR050166">
    <property type="entry name" value="ABC_transporter_ATP-bind"/>
</dbReference>
<dbReference type="GO" id="GO:0005524">
    <property type="term" value="F:ATP binding"/>
    <property type="evidence" value="ECO:0007669"/>
    <property type="project" value="UniProtKB-KW"/>
</dbReference>
<evidence type="ECO:0000256" key="4">
    <source>
        <dbReference type="ARBA" id="ARBA00022840"/>
    </source>
</evidence>
<accession>A0A9X3EDK3</accession>
<dbReference type="PROSITE" id="PS00211">
    <property type="entry name" value="ABC_TRANSPORTER_1"/>
    <property type="match status" value="1"/>
</dbReference>
<feature type="domain" description="ABC transporter" evidence="5">
    <location>
        <begin position="2"/>
        <end position="229"/>
    </location>
</feature>
<dbReference type="GO" id="GO:0016887">
    <property type="term" value="F:ATP hydrolysis activity"/>
    <property type="evidence" value="ECO:0007669"/>
    <property type="project" value="InterPro"/>
</dbReference>
<organism evidence="6 7">
    <name type="scientific">Parathalassolituus penaei</name>
    <dbReference type="NCBI Taxonomy" id="2997323"/>
    <lineage>
        <taxon>Bacteria</taxon>
        <taxon>Pseudomonadati</taxon>
        <taxon>Pseudomonadota</taxon>
        <taxon>Gammaproteobacteria</taxon>
        <taxon>Oceanospirillales</taxon>
        <taxon>Oceanospirillaceae</taxon>
        <taxon>Parathalassolituus</taxon>
    </lineage>
</organism>
<keyword evidence="4 6" id="KW-0067">ATP-binding</keyword>
<evidence type="ECO:0000259" key="5">
    <source>
        <dbReference type="PROSITE" id="PS50893"/>
    </source>
</evidence>
<dbReference type="Proteomes" id="UP001150830">
    <property type="component" value="Unassembled WGS sequence"/>
</dbReference>
<dbReference type="PROSITE" id="PS50893">
    <property type="entry name" value="ABC_TRANSPORTER_2"/>
    <property type="match status" value="1"/>
</dbReference>
<keyword evidence="3" id="KW-0547">Nucleotide-binding</keyword>
<evidence type="ECO:0000313" key="7">
    <source>
        <dbReference type="Proteomes" id="UP001150830"/>
    </source>
</evidence>
<keyword evidence="7" id="KW-1185">Reference proteome</keyword>
<dbReference type="Pfam" id="PF00005">
    <property type="entry name" value="ABC_tran"/>
    <property type="match status" value="1"/>
</dbReference>
<protein>
    <submittedName>
        <fullName evidence="6">ABC transporter ATP-binding protein</fullName>
    </submittedName>
</protein>
<dbReference type="PANTHER" id="PTHR42788:SF19">
    <property type="entry name" value="ALIPHATIC SULFONATES IMPORT ATP-BINDING PROTEIN SSUB 2"/>
    <property type="match status" value="1"/>
</dbReference>
<comment type="caution">
    <text evidence="6">The sequence shown here is derived from an EMBL/GenBank/DDBJ whole genome shotgun (WGS) entry which is preliminary data.</text>
</comment>
<keyword evidence="2" id="KW-0813">Transport</keyword>
<dbReference type="AlphaFoldDB" id="A0A9X3EDK3"/>